<feature type="domain" description="Peptidase C14 caspase" evidence="2">
    <location>
        <begin position="6"/>
        <end position="310"/>
    </location>
</feature>
<proteinExistence type="inferred from homology"/>
<dbReference type="PANTHER" id="PTHR48104:SF30">
    <property type="entry name" value="METACASPASE-1"/>
    <property type="match status" value="1"/>
</dbReference>
<evidence type="ECO:0000259" key="2">
    <source>
        <dbReference type="Pfam" id="PF00656"/>
    </source>
</evidence>
<dbReference type="PANTHER" id="PTHR48104">
    <property type="entry name" value="METACASPASE-4"/>
    <property type="match status" value="1"/>
</dbReference>
<evidence type="ECO:0000313" key="4">
    <source>
        <dbReference type="Proteomes" id="UP001345013"/>
    </source>
</evidence>
<reference evidence="3 4" key="1">
    <citation type="submission" date="2023-08" db="EMBL/GenBank/DDBJ databases">
        <title>Black Yeasts Isolated from many extreme environments.</title>
        <authorList>
            <person name="Coleine C."/>
            <person name="Stajich J.E."/>
            <person name="Selbmann L."/>
        </authorList>
    </citation>
    <scope>NUCLEOTIDE SEQUENCE [LARGE SCALE GENOMIC DNA]</scope>
    <source>
        <strain evidence="3 4">CCFEE 5885</strain>
    </source>
</reference>
<evidence type="ECO:0000313" key="3">
    <source>
        <dbReference type="EMBL" id="KAK5098072.1"/>
    </source>
</evidence>
<organism evidence="3 4">
    <name type="scientific">Lithohypha guttulata</name>
    <dbReference type="NCBI Taxonomy" id="1690604"/>
    <lineage>
        <taxon>Eukaryota</taxon>
        <taxon>Fungi</taxon>
        <taxon>Dikarya</taxon>
        <taxon>Ascomycota</taxon>
        <taxon>Pezizomycotina</taxon>
        <taxon>Eurotiomycetes</taxon>
        <taxon>Chaetothyriomycetidae</taxon>
        <taxon>Chaetothyriales</taxon>
        <taxon>Trichomeriaceae</taxon>
        <taxon>Lithohypha</taxon>
    </lineage>
</organism>
<dbReference type="Gene3D" id="3.40.50.12660">
    <property type="match status" value="2"/>
</dbReference>
<dbReference type="Pfam" id="PF00656">
    <property type="entry name" value="Peptidase_C14"/>
    <property type="match status" value="1"/>
</dbReference>
<comment type="caution">
    <text evidence="3">The sequence shown here is derived from an EMBL/GenBank/DDBJ whole genome shotgun (WGS) entry which is preliminary data.</text>
</comment>
<sequence>MAIPIRRKALLIGINYTGSPHELKGCINDVRNVAAWLVSRGYSSSPRDMVFLTDERRGPYFPTGQNILAAMDWLVSDPGCALFLHFSGHGGQVPDTQGTRASGLIDTIVPTDFATRGMIDSATLHRHLVSALPRDSTLFVLFDCCHSGSAIELPWVYRTDEVGNVTLMDNIHAGKGLVSDASHLIRGGLRFDHDEAASVVGGAKDFFRGLKHQFGDEGGETKNGLARVSDFEGREREGDEGRRIWMLSGCKDSQTSTDSKIFKGKPVGAMSWAFLETMKSDQRWDMSYLQILESTRMLLQKQSQVPQLSCGAPFDLNRSFHV</sequence>
<comment type="similarity">
    <text evidence="1">Belongs to the peptidase C14B family.</text>
</comment>
<name>A0ABR0KKT1_9EURO</name>
<dbReference type="InterPro" id="IPR011600">
    <property type="entry name" value="Pept_C14_caspase"/>
</dbReference>
<evidence type="ECO:0000256" key="1">
    <source>
        <dbReference type="ARBA" id="ARBA00009005"/>
    </source>
</evidence>
<dbReference type="InterPro" id="IPR050452">
    <property type="entry name" value="Metacaspase"/>
</dbReference>
<gene>
    <name evidence="3" type="ORF">LTR24_001893</name>
</gene>
<accession>A0ABR0KKT1</accession>
<dbReference type="Proteomes" id="UP001345013">
    <property type="component" value="Unassembled WGS sequence"/>
</dbReference>
<protein>
    <recommendedName>
        <fullName evidence="2">Peptidase C14 caspase domain-containing protein</fullName>
    </recommendedName>
</protein>
<keyword evidence="4" id="KW-1185">Reference proteome</keyword>
<dbReference type="EMBL" id="JAVRRG010000015">
    <property type="protein sequence ID" value="KAK5098072.1"/>
    <property type="molecule type" value="Genomic_DNA"/>
</dbReference>